<keyword evidence="5" id="KW-1185">Reference proteome</keyword>
<sequence length="374" mass="43379">MKNSPSKPVPAKVTTPNQEEGVHQDTGYSVLLHEIREMISSTRNRVAYGVNRETVLLYWNIGTRIYKEVLQNDRGEYGKKIVETLSGQLLHEYGRGFSRANVFSMVRFAELYHEPAIVQTLSGQLSWSHFVELIKIDDDLQRDFYTEMCRIERWSVRLLKAKIQGLLFERTALSRKPEELARQELEALRTEDQMSPDLVFRDPYFLDFLGLSDTYSEKDIESGIIREIERFILEMGSDFSFIARQKRITIDAEDYYIDLLFFHRRLRCLIAIDLKLGRFQAADKGQMELYLRWLDKYERVPGEESPMGLILCAGKSDEHVELLGLSDSGIRVAEYLTELPPRELLEAKLKSAMERAQHQFCRPDEDIGMGKGCT</sequence>
<evidence type="ECO:0000256" key="1">
    <source>
        <dbReference type="SAM" id="MobiDB-lite"/>
    </source>
</evidence>
<protein>
    <submittedName>
        <fullName evidence="4">Cytoplasmic protein</fullName>
    </submittedName>
</protein>
<dbReference type="PANTHER" id="PTHR30547">
    <property type="entry name" value="UNCHARACTERIZED PROTEIN YHCG-RELATED"/>
    <property type="match status" value="1"/>
</dbReference>
<dbReference type="PANTHER" id="PTHR30547:SF5">
    <property type="entry name" value="NUCLEASE YHCG-RELATED"/>
    <property type="match status" value="1"/>
</dbReference>
<dbReference type="InterPro" id="IPR011856">
    <property type="entry name" value="tRNA_endonuc-like_dom_sf"/>
</dbReference>
<dbReference type="InterPro" id="IPR009362">
    <property type="entry name" value="YhcG_C"/>
</dbReference>
<organism evidence="4 5">
    <name type="scientific">Methanospirillum stamsii</name>
    <dbReference type="NCBI Taxonomy" id="1277351"/>
    <lineage>
        <taxon>Archaea</taxon>
        <taxon>Methanobacteriati</taxon>
        <taxon>Methanobacteriota</taxon>
        <taxon>Stenosarchaea group</taxon>
        <taxon>Methanomicrobia</taxon>
        <taxon>Methanomicrobiales</taxon>
        <taxon>Methanospirillaceae</taxon>
        <taxon>Methanospirillum</taxon>
    </lineage>
</organism>
<gene>
    <name evidence="4" type="ORF">DLD82_17565</name>
</gene>
<feature type="domain" description="YhcG N-terminal" evidence="3">
    <location>
        <begin position="34"/>
        <end position="170"/>
    </location>
</feature>
<evidence type="ECO:0000259" key="2">
    <source>
        <dbReference type="Pfam" id="PF06250"/>
    </source>
</evidence>
<dbReference type="Proteomes" id="UP000245934">
    <property type="component" value="Unassembled WGS sequence"/>
</dbReference>
<proteinExistence type="predicted"/>
<dbReference type="GO" id="GO:0003676">
    <property type="term" value="F:nucleic acid binding"/>
    <property type="evidence" value="ECO:0007669"/>
    <property type="project" value="InterPro"/>
</dbReference>
<dbReference type="EMBL" id="QGMZ01000061">
    <property type="protein sequence ID" value="PWR69582.1"/>
    <property type="molecule type" value="Genomic_DNA"/>
</dbReference>
<accession>A0A2V2MNC1</accession>
<dbReference type="Pfam" id="PF06250">
    <property type="entry name" value="YhcG_C"/>
    <property type="match status" value="1"/>
</dbReference>
<feature type="region of interest" description="Disordered" evidence="1">
    <location>
        <begin position="1"/>
        <end position="21"/>
    </location>
</feature>
<comment type="caution">
    <text evidence="4">The sequence shown here is derived from an EMBL/GenBank/DDBJ whole genome shotgun (WGS) entry which is preliminary data.</text>
</comment>
<evidence type="ECO:0000259" key="3">
    <source>
        <dbReference type="Pfam" id="PF17761"/>
    </source>
</evidence>
<dbReference type="GeneID" id="97608409"/>
<dbReference type="AlphaFoldDB" id="A0A2V2MNC1"/>
<reference evidence="4 5" key="1">
    <citation type="submission" date="2018-05" db="EMBL/GenBank/DDBJ databases">
        <title>Draft genome of Methanospirillum stamsii Pt1.</title>
        <authorList>
            <person name="Dueholm M.S."/>
            <person name="Nielsen P.H."/>
            <person name="Bakmann L.F."/>
            <person name="Otzen D.E."/>
        </authorList>
    </citation>
    <scope>NUCLEOTIDE SEQUENCE [LARGE SCALE GENOMIC DNA]</scope>
    <source>
        <strain evidence="4 5">Pt1</strain>
    </source>
</reference>
<evidence type="ECO:0000313" key="5">
    <source>
        <dbReference type="Proteomes" id="UP000245934"/>
    </source>
</evidence>
<dbReference type="InterPro" id="IPR041527">
    <property type="entry name" value="YhcG_N"/>
</dbReference>
<dbReference type="RefSeq" id="WP_109942437.1">
    <property type="nucleotide sequence ID" value="NZ_CP176366.1"/>
</dbReference>
<dbReference type="InterPro" id="IPR053148">
    <property type="entry name" value="PD-DEXK-like_domain"/>
</dbReference>
<dbReference type="Gene3D" id="3.40.1350.10">
    <property type="match status" value="1"/>
</dbReference>
<feature type="domain" description="YhcG PDDEXK nuclease" evidence="2">
    <location>
        <begin position="199"/>
        <end position="348"/>
    </location>
</feature>
<evidence type="ECO:0000313" key="4">
    <source>
        <dbReference type="EMBL" id="PWR69582.1"/>
    </source>
</evidence>
<name>A0A2V2MNC1_9EURY</name>
<dbReference type="Pfam" id="PF17761">
    <property type="entry name" value="DUF1016_N"/>
    <property type="match status" value="1"/>
</dbReference>